<evidence type="ECO:0000313" key="4">
    <source>
        <dbReference type="Proteomes" id="UP000030640"/>
    </source>
</evidence>
<organism evidence="3 4">
    <name type="scientific">Plasmodium inui San Antonio 1</name>
    <dbReference type="NCBI Taxonomy" id="1237626"/>
    <lineage>
        <taxon>Eukaryota</taxon>
        <taxon>Sar</taxon>
        <taxon>Alveolata</taxon>
        <taxon>Apicomplexa</taxon>
        <taxon>Aconoidasida</taxon>
        <taxon>Haemosporida</taxon>
        <taxon>Plasmodiidae</taxon>
        <taxon>Plasmodium</taxon>
        <taxon>Plasmodium (Plasmodium)</taxon>
    </lineage>
</organism>
<dbReference type="VEuPathDB" id="PlasmoDB:C922_01566"/>
<keyword evidence="4" id="KW-1185">Reference proteome</keyword>
<name>W7AFZ8_9APIC</name>
<dbReference type="EMBL" id="KI965464">
    <property type="protein sequence ID" value="EUD67954.1"/>
    <property type="molecule type" value="Genomic_DNA"/>
</dbReference>
<dbReference type="OrthoDB" id="380741at2759"/>
<dbReference type="RefSeq" id="XP_008815391.1">
    <property type="nucleotide sequence ID" value="XM_008817169.1"/>
</dbReference>
<keyword evidence="2" id="KW-1133">Transmembrane helix</keyword>
<dbReference type="GeneID" id="20036840"/>
<accession>W7AFZ8</accession>
<gene>
    <name evidence="3" type="ORF">C922_01566</name>
</gene>
<dbReference type="InterPro" id="IPR057394">
    <property type="entry name" value="PIGBOS1"/>
</dbReference>
<keyword evidence="2" id="KW-0472">Membrane</keyword>
<dbReference type="Proteomes" id="UP000030640">
    <property type="component" value="Unassembled WGS sequence"/>
</dbReference>
<evidence type="ECO:0000256" key="1">
    <source>
        <dbReference type="SAM" id="MobiDB-lite"/>
    </source>
</evidence>
<feature type="compositionally biased region" description="Basic and acidic residues" evidence="1">
    <location>
        <begin position="215"/>
        <end position="225"/>
    </location>
</feature>
<evidence type="ECO:0000256" key="2">
    <source>
        <dbReference type="SAM" id="Phobius"/>
    </source>
</evidence>
<dbReference type="Pfam" id="PF23670">
    <property type="entry name" value="PIGBOS1"/>
    <property type="match status" value="1"/>
</dbReference>
<keyword evidence="2" id="KW-0812">Transmembrane</keyword>
<feature type="region of interest" description="Disordered" evidence="1">
    <location>
        <begin position="503"/>
        <end position="528"/>
    </location>
</feature>
<reference evidence="3 4" key="1">
    <citation type="submission" date="2013-02" db="EMBL/GenBank/DDBJ databases">
        <title>The Genome Sequence of Plasmodium inui San Antonio 1.</title>
        <authorList>
            <consortium name="The Broad Institute Genome Sequencing Platform"/>
            <consortium name="The Broad Institute Genome Sequencing Center for Infectious Disease"/>
            <person name="Neafsey D."/>
            <person name="Cheeseman I."/>
            <person name="Volkman S."/>
            <person name="Adams J."/>
            <person name="Walker B."/>
            <person name="Young S.K."/>
            <person name="Zeng Q."/>
            <person name="Gargeya S."/>
            <person name="Fitzgerald M."/>
            <person name="Haas B."/>
            <person name="Abouelleil A."/>
            <person name="Alvarado L."/>
            <person name="Arachchi H.M."/>
            <person name="Berlin A.M."/>
            <person name="Chapman S.B."/>
            <person name="Dewar J."/>
            <person name="Goldberg J."/>
            <person name="Griggs A."/>
            <person name="Gujja S."/>
            <person name="Hansen M."/>
            <person name="Howarth C."/>
            <person name="Imamovic A."/>
            <person name="Larimer J."/>
            <person name="McCowan C."/>
            <person name="Murphy C."/>
            <person name="Neiman D."/>
            <person name="Pearson M."/>
            <person name="Priest M."/>
            <person name="Roberts A."/>
            <person name="Saif S."/>
            <person name="Shea T."/>
            <person name="Sisk P."/>
            <person name="Sykes S."/>
            <person name="Wortman J."/>
            <person name="Nusbaum C."/>
            <person name="Birren B."/>
        </authorList>
    </citation>
    <scope>NUCLEOTIDE SEQUENCE [LARGE SCALE GENOMIC DNA]</scope>
    <source>
        <strain evidence="3 4">San Antonio 1</strain>
    </source>
</reference>
<protein>
    <submittedName>
        <fullName evidence="3">Uncharacterized protein</fullName>
    </submittedName>
</protein>
<feature type="region of interest" description="Disordered" evidence="1">
    <location>
        <begin position="187"/>
        <end position="234"/>
    </location>
</feature>
<feature type="transmembrane region" description="Helical" evidence="2">
    <location>
        <begin position="7"/>
        <end position="25"/>
    </location>
</feature>
<proteinExistence type="predicted"/>
<evidence type="ECO:0000313" key="3">
    <source>
        <dbReference type="EMBL" id="EUD67954.1"/>
    </source>
</evidence>
<sequence length="791" mass="90602">MKRRTDFKSICVATIIGVFSGYYIFNPIVDKMKDNVNNVNEKNGKPYVRSVRRKDRLPPLGNSSEIPLAEENAHCGGKKWREDGPEKYAHEPGKEKIQINAYEMSFPLAPNNIGTEEWKHHSSHDREFPQVCPQGDATTLRRGNKKLRKFKIVAHGRGTPLHRDAQNGDAVEGGIRTDYLADTFSEGHQNGEEICPDSGEAGKGANPFVSTQEGVTHRDGNKDAGESTNSFAQGTNKESTSYEFLKTLYGLIGEKKDISEETANDLIEQMNEIIKMEKDLKILFLLLHTMSKLVCIHELVAKLSSEIVKVKDSELLSIILRIVVNCHYKDGALLLTLMTKLKEHIKLGTCTTLAISNSFYSFAHLYRENLIHLEDIPIGEIIQIIGNYSSSFSHAELFEVIEASPHFAIRKEKSQNGRVNQADKASQHVHTKLTKLLHKVGNYLVGENIAKSTPFKQIRMILYSYAKNKTYHEKLLLHLYPPTLKRIKGYNEDLRVAHQCSSDYNRGESGSRAACAGSEEESKETPQLISEASQNLTDVLYAYSKFSMYIDELYNEILLLLQHVYRHMGCSELSQCLISLTKVHCNVRILLSKIHMERFNVQVKSYRNFFVNCTPIDLMNYLLSYSKNLYFERDVYDIIGDLLLRERKINSLEGSDLINIVHAYSKIYYLNGKVFSAVDNILCARLDNNANYLSPEEAIKYLNSCAKLSYKNDKMISRIVEIIHRSNFVNIEIFELFKMLKSVKRLHVPFDRLETHIRMLVPNVTFDFGTYSNHYYRAPKDLHVRRKKWVW</sequence>
<dbReference type="AlphaFoldDB" id="W7AFZ8"/>